<dbReference type="Proteomes" id="UP000612456">
    <property type="component" value="Unassembled WGS sequence"/>
</dbReference>
<dbReference type="InterPro" id="IPR012338">
    <property type="entry name" value="Beta-lactam/transpept-like"/>
</dbReference>
<dbReference type="PANTHER" id="PTHR43283">
    <property type="entry name" value="BETA-LACTAMASE-RELATED"/>
    <property type="match status" value="1"/>
</dbReference>
<reference evidence="3" key="1">
    <citation type="journal article" date="2014" name="Int. J. Syst. Evol. Microbiol.">
        <title>Complete genome sequence of Corynebacterium casei LMG S-19264T (=DSM 44701T), isolated from a smear-ripened cheese.</title>
        <authorList>
            <consortium name="US DOE Joint Genome Institute (JGI-PGF)"/>
            <person name="Walter F."/>
            <person name="Albersmeier A."/>
            <person name="Kalinowski J."/>
            <person name="Ruckert C."/>
        </authorList>
    </citation>
    <scope>NUCLEOTIDE SEQUENCE</scope>
    <source>
        <strain evidence="3">CGMCC 1.15178</strain>
    </source>
</reference>
<organism evidence="3 4">
    <name type="scientific">Paenibacillus nasutitermitis</name>
    <dbReference type="NCBI Taxonomy" id="1652958"/>
    <lineage>
        <taxon>Bacteria</taxon>
        <taxon>Bacillati</taxon>
        <taxon>Bacillota</taxon>
        <taxon>Bacilli</taxon>
        <taxon>Bacillales</taxon>
        <taxon>Paenibacillaceae</taxon>
        <taxon>Paenibacillus</taxon>
    </lineage>
</organism>
<gene>
    <name evidence="3" type="ORF">GCM10010911_32540</name>
</gene>
<evidence type="ECO:0000256" key="1">
    <source>
        <dbReference type="ARBA" id="ARBA00022801"/>
    </source>
</evidence>
<comment type="caution">
    <text evidence="3">The sequence shown here is derived from an EMBL/GenBank/DDBJ whole genome shotgun (WGS) entry which is preliminary data.</text>
</comment>
<proteinExistence type="predicted"/>
<dbReference type="Gene3D" id="3.40.710.10">
    <property type="entry name" value="DD-peptidase/beta-lactamase superfamily"/>
    <property type="match status" value="1"/>
</dbReference>
<dbReference type="SUPFAM" id="SSF56601">
    <property type="entry name" value="beta-lactamase/transpeptidase-like"/>
    <property type="match status" value="1"/>
</dbReference>
<accession>A0A916Z1W2</accession>
<evidence type="ECO:0000313" key="3">
    <source>
        <dbReference type="EMBL" id="GGD72124.1"/>
    </source>
</evidence>
<dbReference type="InterPro" id="IPR001466">
    <property type="entry name" value="Beta-lactam-related"/>
</dbReference>
<dbReference type="Pfam" id="PF00144">
    <property type="entry name" value="Beta-lactamase"/>
    <property type="match status" value="1"/>
</dbReference>
<dbReference type="InterPro" id="IPR050789">
    <property type="entry name" value="Diverse_Enzym_Activities"/>
</dbReference>
<evidence type="ECO:0000313" key="4">
    <source>
        <dbReference type="Proteomes" id="UP000612456"/>
    </source>
</evidence>
<name>A0A916Z1W2_9BACL</name>
<protein>
    <submittedName>
        <fullName evidence="3">Serine hydrolase</fullName>
    </submittedName>
</protein>
<dbReference type="EMBL" id="BMHP01000002">
    <property type="protein sequence ID" value="GGD72124.1"/>
    <property type="molecule type" value="Genomic_DNA"/>
</dbReference>
<evidence type="ECO:0000259" key="2">
    <source>
        <dbReference type="Pfam" id="PF00144"/>
    </source>
</evidence>
<dbReference type="PANTHER" id="PTHR43283:SF11">
    <property type="entry name" value="BETA-LACTAMASE-RELATED DOMAIN-CONTAINING PROTEIN"/>
    <property type="match status" value="1"/>
</dbReference>
<keyword evidence="1 3" id="KW-0378">Hydrolase</keyword>
<feature type="domain" description="Beta-lactamase-related" evidence="2">
    <location>
        <begin position="25"/>
        <end position="357"/>
    </location>
</feature>
<dbReference type="GO" id="GO:0016787">
    <property type="term" value="F:hydrolase activity"/>
    <property type="evidence" value="ECO:0007669"/>
    <property type="project" value="UniProtKB-KW"/>
</dbReference>
<dbReference type="AlphaFoldDB" id="A0A916Z1W2"/>
<sequence length="370" mass="39825">MRIEGIGQCSAMGLDDARIRRAFALLDEGIAAGVIPGAVASIGRNGQFVSYTAGEAVTGAAGPIPVRPDTLYDCASLTKIVVTLPLILMLLEEGRIRLDDPVIRFLPQFSQAGKSDVTIRHLLTHTSGLIPFTDMHSHGWDLDAIIDFVLSQPLENPPGKQVAYSDMGYIVLGHIASLLYEGPLSRIAADRLLIPLGMTDTQFCPPAALRWRIAATEWYPYEKGPRWGDVHDENAYAMGGVSGHAGLFATASDLSRYATMWLGGGVIEGRRILSPAAIGLAVRNHTVAACGGSRGLGWALKGDNFDASGDLLSAASYGHTGFTGTSIYVDPDNRITIVLLTNRVHFGRDRDIYRIRDVFHNAVAASIIDR</sequence>
<reference evidence="3" key="2">
    <citation type="submission" date="2020-09" db="EMBL/GenBank/DDBJ databases">
        <authorList>
            <person name="Sun Q."/>
            <person name="Zhou Y."/>
        </authorList>
    </citation>
    <scope>NUCLEOTIDE SEQUENCE</scope>
    <source>
        <strain evidence="3">CGMCC 1.15178</strain>
    </source>
</reference>
<dbReference type="RefSeq" id="WP_229750318.1">
    <property type="nucleotide sequence ID" value="NZ_BMHP01000002.1"/>
</dbReference>
<keyword evidence="4" id="KW-1185">Reference proteome</keyword>